<dbReference type="Gene3D" id="3.30.70.2450">
    <property type="match status" value="1"/>
</dbReference>
<protein>
    <submittedName>
        <fullName evidence="6">Monooxygenase</fullName>
    </submittedName>
</protein>
<dbReference type="GO" id="GO:0016709">
    <property type="term" value="F:oxidoreductase activity, acting on paired donors, with incorporation or reduction of molecular oxygen, NAD(P)H as one donor, and incorporation of one atom of oxygen"/>
    <property type="evidence" value="ECO:0007669"/>
    <property type="project" value="UniProtKB-ARBA"/>
</dbReference>
<dbReference type="InterPro" id="IPR050641">
    <property type="entry name" value="RIFMO-like"/>
</dbReference>
<dbReference type="AlphaFoldDB" id="A0AAJ0FD67"/>
<dbReference type="InterPro" id="IPR036188">
    <property type="entry name" value="FAD/NAD-bd_sf"/>
</dbReference>
<keyword evidence="4" id="KW-0560">Oxidoreductase</keyword>
<keyword evidence="3" id="KW-0274">FAD</keyword>
<dbReference type="PANTHER" id="PTHR43004:SF19">
    <property type="entry name" value="BINDING MONOOXYGENASE, PUTATIVE (JCVI)-RELATED"/>
    <property type="match status" value="1"/>
</dbReference>
<dbReference type="RefSeq" id="XP_060280504.1">
    <property type="nucleotide sequence ID" value="XM_060431839.1"/>
</dbReference>
<dbReference type="GeneID" id="85315026"/>
<organism evidence="6 7">
    <name type="scientific">Phialemonium atrogriseum</name>
    <dbReference type="NCBI Taxonomy" id="1093897"/>
    <lineage>
        <taxon>Eukaryota</taxon>
        <taxon>Fungi</taxon>
        <taxon>Dikarya</taxon>
        <taxon>Ascomycota</taxon>
        <taxon>Pezizomycotina</taxon>
        <taxon>Sordariomycetes</taxon>
        <taxon>Sordariomycetidae</taxon>
        <taxon>Cephalothecales</taxon>
        <taxon>Cephalothecaceae</taxon>
        <taxon>Phialemonium</taxon>
    </lineage>
</organism>
<dbReference type="Gene3D" id="3.50.50.60">
    <property type="entry name" value="FAD/NAD(P)-binding domain"/>
    <property type="match status" value="1"/>
</dbReference>
<gene>
    <name evidence="6" type="ORF">QBC33DRAFT_595641</name>
</gene>
<evidence type="ECO:0000313" key="6">
    <source>
        <dbReference type="EMBL" id="KAK1764291.1"/>
    </source>
</evidence>
<dbReference type="GO" id="GO:0071949">
    <property type="term" value="F:FAD binding"/>
    <property type="evidence" value="ECO:0007669"/>
    <property type="project" value="InterPro"/>
</dbReference>
<dbReference type="PRINTS" id="PR00420">
    <property type="entry name" value="RNGMNOXGNASE"/>
</dbReference>
<accession>A0AAJ0FD67</accession>
<dbReference type="SUPFAM" id="SSF51905">
    <property type="entry name" value="FAD/NAD(P)-binding domain"/>
    <property type="match status" value="1"/>
</dbReference>
<reference evidence="6" key="1">
    <citation type="submission" date="2023-06" db="EMBL/GenBank/DDBJ databases">
        <title>Genome-scale phylogeny and comparative genomics of the fungal order Sordariales.</title>
        <authorList>
            <consortium name="Lawrence Berkeley National Laboratory"/>
            <person name="Hensen N."/>
            <person name="Bonometti L."/>
            <person name="Westerberg I."/>
            <person name="Brannstrom I.O."/>
            <person name="Guillou S."/>
            <person name="Cros-Aarteil S."/>
            <person name="Calhoun S."/>
            <person name="Haridas S."/>
            <person name="Kuo A."/>
            <person name="Mondo S."/>
            <person name="Pangilinan J."/>
            <person name="Riley R."/>
            <person name="Labutti K."/>
            <person name="Andreopoulos B."/>
            <person name="Lipzen A."/>
            <person name="Chen C."/>
            <person name="Yanf M."/>
            <person name="Daum C."/>
            <person name="Ng V."/>
            <person name="Clum A."/>
            <person name="Steindorff A."/>
            <person name="Ohm R."/>
            <person name="Martin F."/>
            <person name="Silar P."/>
            <person name="Natvig D."/>
            <person name="Lalanne C."/>
            <person name="Gautier V."/>
            <person name="Ament-Velasquez S.L."/>
            <person name="Kruys A."/>
            <person name="Hutchinson M.I."/>
            <person name="Powell A.J."/>
            <person name="Barry K."/>
            <person name="Miller A.N."/>
            <person name="Grigoriev I.V."/>
            <person name="Debuchy R."/>
            <person name="Gladieux P."/>
            <person name="Thoren M.H."/>
            <person name="Johannesson H."/>
        </authorList>
    </citation>
    <scope>NUCLEOTIDE SEQUENCE</scope>
    <source>
        <strain evidence="6">8032-3</strain>
    </source>
</reference>
<evidence type="ECO:0000256" key="4">
    <source>
        <dbReference type="ARBA" id="ARBA00023002"/>
    </source>
</evidence>
<keyword evidence="6" id="KW-0503">Monooxygenase</keyword>
<feature type="domain" description="FAD-binding" evidence="5">
    <location>
        <begin position="4"/>
        <end position="359"/>
    </location>
</feature>
<name>A0AAJ0FD67_9PEZI</name>
<keyword evidence="2" id="KW-0285">Flavoprotein</keyword>
<evidence type="ECO:0000313" key="7">
    <source>
        <dbReference type="Proteomes" id="UP001244011"/>
    </source>
</evidence>
<evidence type="ECO:0000256" key="2">
    <source>
        <dbReference type="ARBA" id="ARBA00022630"/>
    </source>
</evidence>
<dbReference type="InterPro" id="IPR002938">
    <property type="entry name" value="FAD-bd"/>
</dbReference>
<evidence type="ECO:0000256" key="3">
    <source>
        <dbReference type="ARBA" id="ARBA00022827"/>
    </source>
</evidence>
<sequence>MLSATVLIVGAGPVGLWLALELRRGAVDVLVIDTKASRDNRDGFSKALNMSAGTLATFDSRGLATPFLAEGFPLPKAHFGALETLLDLNEQVLGLRHSYNLAIPQARTEAILLRQCEDAGVRFAWGLRFLRLDQLADSVVATTRKVTGDGPDGDGETVDIEAAYLVGCDGTHSAVRAAAGIPFLGTPGAVTGVLADVQLTQLPFAAGSSWAVRRTAKGSAMIVTTGDGTHYRFVCMVRDARDAPASQPLAMDEVRAHLRDAYGSDLGAHSPAWLSRFGSACRVAGGMRAGRVLIAGDAAHQFLPAGGQGMNLGLQDATNLGWKLAFAVNHHRHADAVVERVLDSYSRERVPVAREVVDNVLAQLALLLAEKPHENALRAVVRESLTVPAVNALWARRMTGLGEPQAPYRVDDGDDTLVGLRVAHLHAAPAGEADGDDLLVRAMEPGRFVLLLRGDQAGDEDGHAELRAEAARWAGGVDVLACDTRASDSRWDGVTAVLLRPDERVAWAGRAGTPGVALRTSLAGVLGRWLGERAQGA</sequence>
<comment type="cofactor">
    <cofactor evidence="1">
        <name>FAD</name>
        <dbReference type="ChEBI" id="CHEBI:57692"/>
    </cofactor>
</comment>
<dbReference type="Proteomes" id="UP001244011">
    <property type="component" value="Unassembled WGS sequence"/>
</dbReference>
<dbReference type="PANTHER" id="PTHR43004">
    <property type="entry name" value="TRK SYSTEM POTASSIUM UPTAKE PROTEIN"/>
    <property type="match status" value="1"/>
</dbReference>
<evidence type="ECO:0000256" key="1">
    <source>
        <dbReference type="ARBA" id="ARBA00001974"/>
    </source>
</evidence>
<evidence type="ECO:0000259" key="5">
    <source>
        <dbReference type="Pfam" id="PF01494"/>
    </source>
</evidence>
<comment type="caution">
    <text evidence="6">The sequence shown here is derived from an EMBL/GenBank/DDBJ whole genome shotgun (WGS) entry which is preliminary data.</text>
</comment>
<dbReference type="Pfam" id="PF01494">
    <property type="entry name" value="FAD_binding_3"/>
    <property type="match status" value="1"/>
</dbReference>
<keyword evidence="7" id="KW-1185">Reference proteome</keyword>
<dbReference type="EMBL" id="MU839021">
    <property type="protein sequence ID" value="KAK1764291.1"/>
    <property type="molecule type" value="Genomic_DNA"/>
</dbReference>
<dbReference type="Gene3D" id="3.40.30.120">
    <property type="match status" value="1"/>
</dbReference>
<dbReference type="Pfam" id="PF21274">
    <property type="entry name" value="Rng_hyd_C"/>
    <property type="match status" value="1"/>
</dbReference>
<proteinExistence type="predicted"/>